<dbReference type="InterPro" id="IPR025302">
    <property type="entry name" value="DrrA1/2-like_C"/>
</dbReference>
<dbReference type="AlphaFoldDB" id="A0A1M6MXT0"/>
<protein>
    <submittedName>
        <fullName evidence="6">ABC-2 type transport system ATP-binding protein</fullName>
    </submittedName>
</protein>
<organism evidence="6 7">
    <name type="scientific">Anaerotignum lactatifermentans DSM 14214</name>
    <dbReference type="NCBI Taxonomy" id="1121323"/>
    <lineage>
        <taxon>Bacteria</taxon>
        <taxon>Bacillati</taxon>
        <taxon>Bacillota</taxon>
        <taxon>Clostridia</taxon>
        <taxon>Lachnospirales</taxon>
        <taxon>Anaerotignaceae</taxon>
        <taxon>Anaerotignum</taxon>
    </lineage>
</organism>
<evidence type="ECO:0000313" key="6">
    <source>
        <dbReference type="EMBL" id="SHJ88287.1"/>
    </source>
</evidence>
<dbReference type="RefSeq" id="WP_072849225.1">
    <property type="nucleotide sequence ID" value="NZ_FRAH01000008.1"/>
</dbReference>
<keyword evidence="7" id="KW-1185">Reference proteome</keyword>
<dbReference type="SUPFAM" id="SSF52540">
    <property type="entry name" value="P-loop containing nucleoside triphosphate hydrolases"/>
    <property type="match status" value="1"/>
</dbReference>
<dbReference type="Gene3D" id="3.40.50.300">
    <property type="entry name" value="P-loop containing nucleotide triphosphate hydrolases"/>
    <property type="match status" value="1"/>
</dbReference>
<keyword evidence="2" id="KW-0813">Transport</keyword>
<proteinExistence type="inferred from homology"/>
<evidence type="ECO:0000256" key="2">
    <source>
        <dbReference type="ARBA" id="ARBA00022448"/>
    </source>
</evidence>
<dbReference type="OrthoDB" id="9804819at2"/>
<dbReference type="GO" id="GO:0005524">
    <property type="term" value="F:ATP binding"/>
    <property type="evidence" value="ECO:0007669"/>
    <property type="project" value="UniProtKB-KW"/>
</dbReference>
<dbReference type="SMART" id="SM00382">
    <property type="entry name" value="AAA"/>
    <property type="match status" value="1"/>
</dbReference>
<dbReference type="EMBL" id="FRAH01000008">
    <property type="protein sequence ID" value="SHJ88287.1"/>
    <property type="molecule type" value="Genomic_DNA"/>
</dbReference>
<evidence type="ECO:0000313" key="7">
    <source>
        <dbReference type="Proteomes" id="UP000183975"/>
    </source>
</evidence>
<comment type="similarity">
    <text evidence="1">Belongs to the ABC transporter superfamily.</text>
</comment>
<feature type="domain" description="ABC transporter" evidence="5">
    <location>
        <begin position="4"/>
        <end position="232"/>
    </location>
</feature>
<accession>A0A1M6MXT0</accession>
<dbReference type="CDD" id="cd03230">
    <property type="entry name" value="ABC_DR_subfamily_A"/>
    <property type="match status" value="1"/>
</dbReference>
<dbReference type="PANTHER" id="PTHR43335:SF4">
    <property type="entry name" value="ABC TRANSPORTER, ATP-BINDING PROTEIN"/>
    <property type="match status" value="1"/>
</dbReference>
<keyword evidence="3" id="KW-0547">Nucleotide-binding</keyword>
<dbReference type="PROSITE" id="PS50893">
    <property type="entry name" value="ABC_TRANSPORTER_2"/>
    <property type="match status" value="1"/>
</dbReference>
<dbReference type="Proteomes" id="UP000183975">
    <property type="component" value="Unassembled WGS sequence"/>
</dbReference>
<reference evidence="6 7" key="1">
    <citation type="submission" date="2016-11" db="EMBL/GenBank/DDBJ databases">
        <authorList>
            <person name="Jaros S."/>
            <person name="Januszkiewicz K."/>
            <person name="Wedrychowicz H."/>
        </authorList>
    </citation>
    <scope>NUCLEOTIDE SEQUENCE [LARGE SCALE GENOMIC DNA]</scope>
    <source>
        <strain evidence="6 7">DSM 14214</strain>
    </source>
</reference>
<dbReference type="PANTHER" id="PTHR43335">
    <property type="entry name" value="ABC TRANSPORTER, ATP-BINDING PROTEIN"/>
    <property type="match status" value="1"/>
</dbReference>
<dbReference type="InterPro" id="IPR027417">
    <property type="entry name" value="P-loop_NTPase"/>
</dbReference>
<dbReference type="GO" id="GO:0016887">
    <property type="term" value="F:ATP hydrolysis activity"/>
    <property type="evidence" value="ECO:0007669"/>
    <property type="project" value="InterPro"/>
</dbReference>
<dbReference type="Pfam" id="PF13732">
    <property type="entry name" value="DrrA1-3_C"/>
    <property type="match status" value="1"/>
</dbReference>
<gene>
    <name evidence="6" type="ORF">SAMN02745138_00715</name>
</gene>
<dbReference type="InterPro" id="IPR003593">
    <property type="entry name" value="AAA+_ATPase"/>
</dbReference>
<evidence type="ECO:0000256" key="1">
    <source>
        <dbReference type="ARBA" id="ARBA00005417"/>
    </source>
</evidence>
<sequence length="305" mass="33563">MNVLSIRNLSKSFGQQQIIKNLNMSVPEGSVFGFIGQNGAGKTTTMKMVLGLLQPDQGEILVCNEPVRFGQTKTNQYIGYLPDVPEFYNYMTALQYLTLCGEIVGLPKESISQKGKKLLSLVGLDGIEKRVGGYSRGMKQRLGIAQALLADPKLLICDEPTSALDPVGRKEILDILYKIRGTTTVLFSTHILSDVERICDHVALLNDGNIAVGGTLSEIKALHSHDSLLIEFSTEADLQHFKECMTGQSLLNGSEEKGREIVIHSREMKKAQHTIFSTLAEADIAPIKVELMEPSLESLFLEVIK</sequence>
<name>A0A1M6MXT0_9FIRM</name>
<keyword evidence="4 6" id="KW-0067">ATP-binding</keyword>
<evidence type="ECO:0000256" key="3">
    <source>
        <dbReference type="ARBA" id="ARBA00022741"/>
    </source>
</evidence>
<dbReference type="Pfam" id="PF00005">
    <property type="entry name" value="ABC_tran"/>
    <property type="match status" value="1"/>
</dbReference>
<evidence type="ECO:0000256" key="4">
    <source>
        <dbReference type="ARBA" id="ARBA00022840"/>
    </source>
</evidence>
<dbReference type="InterPro" id="IPR003439">
    <property type="entry name" value="ABC_transporter-like_ATP-bd"/>
</dbReference>
<evidence type="ECO:0000259" key="5">
    <source>
        <dbReference type="PROSITE" id="PS50893"/>
    </source>
</evidence>